<protein>
    <recommendedName>
        <fullName evidence="3 9">Gluconokinase</fullName>
        <ecNumber evidence="3 9">2.7.1.12</ecNumber>
    </recommendedName>
</protein>
<comment type="pathway">
    <text evidence="1">Carbohydrate acid metabolism.</text>
</comment>
<dbReference type="NCBIfam" id="TIGR01313">
    <property type="entry name" value="therm_gnt_kin"/>
    <property type="match status" value="1"/>
</dbReference>
<keyword evidence="7 9" id="KW-0067">ATP-binding</keyword>
<dbReference type="Pfam" id="PF01202">
    <property type="entry name" value="SKI"/>
    <property type="match status" value="1"/>
</dbReference>
<evidence type="ECO:0000256" key="8">
    <source>
        <dbReference type="ARBA" id="ARBA00048090"/>
    </source>
</evidence>
<dbReference type="Gene3D" id="3.40.50.300">
    <property type="entry name" value="P-loop containing nucleotide triphosphate hydrolases"/>
    <property type="match status" value="1"/>
</dbReference>
<comment type="caution">
    <text evidence="10">The sequence shown here is derived from an EMBL/GenBank/DDBJ whole genome shotgun (WGS) entry which is preliminary data.</text>
</comment>
<evidence type="ECO:0000256" key="4">
    <source>
        <dbReference type="ARBA" id="ARBA00022679"/>
    </source>
</evidence>
<dbReference type="EC" id="2.7.1.12" evidence="3 9"/>
<evidence type="ECO:0000256" key="9">
    <source>
        <dbReference type="RuleBase" id="RU363066"/>
    </source>
</evidence>
<keyword evidence="4 9" id="KW-0808">Transferase</keyword>
<dbReference type="InterPro" id="IPR027417">
    <property type="entry name" value="P-loop_NTPase"/>
</dbReference>
<keyword evidence="6 9" id="KW-0418">Kinase</keyword>
<name>A0ABT2K9H6_9RHOB</name>
<keyword evidence="11" id="KW-1185">Reference proteome</keyword>
<evidence type="ECO:0000256" key="7">
    <source>
        <dbReference type="ARBA" id="ARBA00022840"/>
    </source>
</evidence>
<accession>A0ABT2K9H6</accession>
<evidence type="ECO:0000256" key="6">
    <source>
        <dbReference type="ARBA" id="ARBA00022777"/>
    </source>
</evidence>
<gene>
    <name evidence="10" type="ORF">MU516_09915</name>
</gene>
<comment type="similarity">
    <text evidence="2 9">Belongs to the gluconokinase GntK/GntV family.</text>
</comment>
<reference evidence="10 11" key="1">
    <citation type="submission" date="2022-04" db="EMBL/GenBank/DDBJ databases">
        <title>Paracoccus sp. YLB-12 draft genome sequence.</title>
        <authorList>
            <person name="Yu L."/>
        </authorList>
    </citation>
    <scope>NUCLEOTIDE SEQUENCE [LARGE SCALE GENOMIC DNA]</scope>
    <source>
        <strain evidence="10 11">YLB-12</strain>
    </source>
</reference>
<comment type="catalytic activity">
    <reaction evidence="8 9">
        <text>D-gluconate + ATP = 6-phospho-D-gluconate + ADP + H(+)</text>
        <dbReference type="Rhea" id="RHEA:19433"/>
        <dbReference type="ChEBI" id="CHEBI:15378"/>
        <dbReference type="ChEBI" id="CHEBI:18391"/>
        <dbReference type="ChEBI" id="CHEBI:30616"/>
        <dbReference type="ChEBI" id="CHEBI:58759"/>
        <dbReference type="ChEBI" id="CHEBI:456216"/>
        <dbReference type="EC" id="2.7.1.12"/>
    </reaction>
</comment>
<evidence type="ECO:0000256" key="1">
    <source>
        <dbReference type="ARBA" id="ARBA00004761"/>
    </source>
</evidence>
<keyword evidence="5 9" id="KW-0547">Nucleotide-binding</keyword>
<dbReference type="PANTHER" id="PTHR43442">
    <property type="entry name" value="GLUCONOKINASE-RELATED"/>
    <property type="match status" value="1"/>
</dbReference>
<dbReference type="CDD" id="cd02021">
    <property type="entry name" value="GntK"/>
    <property type="match status" value="1"/>
</dbReference>
<evidence type="ECO:0000313" key="11">
    <source>
        <dbReference type="Proteomes" id="UP001320702"/>
    </source>
</evidence>
<sequence length="171" mass="18792">MTPAGDPLRASYVIMGVSGCGKSSIGRALAGQLSLTFLDGDDLHPASNIAKMARGEPLRDEDRLPWLRIIASRLVPGTVVACSALKRSYRDLLRESAPTPLTLLYLRGRRETLIARMQRREGHFMPTTLLDTQLAALEPPSPSECPVIADIEDTQDAIVQCLSRQIRSRQL</sequence>
<evidence type="ECO:0000313" key="10">
    <source>
        <dbReference type="EMBL" id="MCT4333181.1"/>
    </source>
</evidence>
<dbReference type="Proteomes" id="UP001320702">
    <property type="component" value="Unassembled WGS sequence"/>
</dbReference>
<evidence type="ECO:0000256" key="5">
    <source>
        <dbReference type="ARBA" id="ARBA00022741"/>
    </source>
</evidence>
<dbReference type="PANTHER" id="PTHR43442:SF3">
    <property type="entry name" value="GLUCONOKINASE-RELATED"/>
    <property type="match status" value="1"/>
</dbReference>
<dbReference type="SUPFAM" id="SSF52540">
    <property type="entry name" value="P-loop containing nucleoside triphosphate hydrolases"/>
    <property type="match status" value="1"/>
</dbReference>
<dbReference type="InterPro" id="IPR031322">
    <property type="entry name" value="Shikimate/glucono_kinase"/>
</dbReference>
<evidence type="ECO:0000256" key="2">
    <source>
        <dbReference type="ARBA" id="ARBA00008420"/>
    </source>
</evidence>
<dbReference type="InterPro" id="IPR006001">
    <property type="entry name" value="Therm_gnt_kin"/>
</dbReference>
<organism evidence="10 11">
    <name type="scientific">Paracoccus maritimus</name>
    <dbReference type="NCBI Taxonomy" id="2933292"/>
    <lineage>
        <taxon>Bacteria</taxon>
        <taxon>Pseudomonadati</taxon>
        <taxon>Pseudomonadota</taxon>
        <taxon>Alphaproteobacteria</taxon>
        <taxon>Rhodobacterales</taxon>
        <taxon>Paracoccaceae</taxon>
        <taxon>Paracoccus</taxon>
    </lineage>
</organism>
<dbReference type="EMBL" id="JANAVZ010000005">
    <property type="protein sequence ID" value="MCT4333181.1"/>
    <property type="molecule type" value="Genomic_DNA"/>
</dbReference>
<evidence type="ECO:0000256" key="3">
    <source>
        <dbReference type="ARBA" id="ARBA00012054"/>
    </source>
</evidence>
<proteinExistence type="inferred from homology"/>